<evidence type="ECO:0000256" key="1">
    <source>
        <dbReference type="ARBA" id="ARBA00001947"/>
    </source>
</evidence>
<feature type="domain" description="Peptidase M28" evidence="8">
    <location>
        <begin position="289"/>
        <end position="477"/>
    </location>
</feature>
<gene>
    <name evidence="9" type="ORF">BS47DRAFT_1350717</name>
</gene>
<comment type="caution">
    <text evidence="9">The sequence shown here is derived from an EMBL/GenBank/DDBJ whole genome shotgun (WGS) entry which is preliminary data.</text>
</comment>
<comment type="similarity">
    <text evidence="2">Belongs to the peptidase M28 family. M28B subfamily.</text>
</comment>
<keyword evidence="7" id="KW-0732">Signal</keyword>
<evidence type="ECO:0000256" key="6">
    <source>
        <dbReference type="ARBA" id="ARBA00022833"/>
    </source>
</evidence>
<keyword evidence="3 7" id="KW-0645">Protease</keyword>
<dbReference type="OrthoDB" id="10013407at2759"/>
<dbReference type="InterPro" id="IPR007484">
    <property type="entry name" value="Peptidase_M28"/>
</dbReference>
<dbReference type="GO" id="GO:0046872">
    <property type="term" value="F:metal ion binding"/>
    <property type="evidence" value="ECO:0007669"/>
    <property type="project" value="UniProtKB-KW"/>
</dbReference>
<reference evidence="9" key="1">
    <citation type="journal article" date="2020" name="Nat. Commun.">
        <title>Large-scale genome sequencing of mycorrhizal fungi provides insights into the early evolution of symbiotic traits.</title>
        <authorList>
            <person name="Miyauchi S."/>
            <person name="Kiss E."/>
            <person name="Kuo A."/>
            <person name="Drula E."/>
            <person name="Kohler A."/>
            <person name="Sanchez-Garcia M."/>
            <person name="Morin E."/>
            <person name="Andreopoulos B."/>
            <person name="Barry K.W."/>
            <person name="Bonito G."/>
            <person name="Buee M."/>
            <person name="Carver A."/>
            <person name="Chen C."/>
            <person name="Cichocki N."/>
            <person name="Clum A."/>
            <person name="Culley D."/>
            <person name="Crous P.W."/>
            <person name="Fauchery L."/>
            <person name="Girlanda M."/>
            <person name="Hayes R.D."/>
            <person name="Keri Z."/>
            <person name="LaButti K."/>
            <person name="Lipzen A."/>
            <person name="Lombard V."/>
            <person name="Magnuson J."/>
            <person name="Maillard F."/>
            <person name="Murat C."/>
            <person name="Nolan M."/>
            <person name="Ohm R.A."/>
            <person name="Pangilinan J."/>
            <person name="Pereira M.F."/>
            <person name="Perotto S."/>
            <person name="Peter M."/>
            <person name="Pfister S."/>
            <person name="Riley R."/>
            <person name="Sitrit Y."/>
            <person name="Stielow J.B."/>
            <person name="Szollosi G."/>
            <person name="Zifcakova L."/>
            <person name="Stursova M."/>
            <person name="Spatafora J.W."/>
            <person name="Tedersoo L."/>
            <person name="Vaario L.M."/>
            <person name="Yamada A."/>
            <person name="Yan M."/>
            <person name="Wang P."/>
            <person name="Xu J."/>
            <person name="Bruns T."/>
            <person name="Baldrian P."/>
            <person name="Vilgalys R."/>
            <person name="Dunand C."/>
            <person name="Henrissat B."/>
            <person name="Grigoriev I.V."/>
            <person name="Hibbett D."/>
            <person name="Nagy L.G."/>
            <person name="Martin F.M."/>
        </authorList>
    </citation>
    <scope>NUCLEOTIDE SEQUENCE</scope>
    <source>
        <strain evidence="9">UP504</strain>
    </source>
</reference>
<dbReference type="Gene3D" id="3.40.630.10">
    <property type="entry name" value="Zn peptidases"/>
    <property type="match status" value="1"/>
</dbReference>
<keyword evidence="10" id="KW-1185">Reference proteome</keyword>
<proteinExistence type="inferred from homology"/>
<evidence type="ECO:0000259" key="8">
    <source>
        <dbReference type="Pfam" id="PF04389"/>
    </source>
</evidence>
<accession>A0A9P6ALR7</accession>
<evidence type="ECO:0000256" key="7">
    <source>
        <dbReference type="RuleBase" id="RU361240"/>
    </source>
</evidence>
<dbReference type="EMBL" id="MU129064">
    <property type="protein sequence ID" value="KAF9508137.1"/>
    <property type="molecule type" value="Genomic_DNA"/>
</dbReference>
<name>A0A9P6ALR7_9AGAM</name>
<evidence type="ECO:0000256" key="3">
    <source>
        <dbReference type="ARBA" id="ARBA00022670"/>
    </source>
</evidence>
<evidence type="ECO:0000256" key="5">
    <source>
        <dbReference type="ARBA" id="ARBA00022801"/>
    </source>
</evidence>
<dbReference type="EC" id="3.4.-.-" evidence="7"/>
<dbReference type="AlphaFoldDB" id="A0A9P6ALR7"/>
<feature type="signal peptide" evidence="7">
    <location>
        <begin position="1"/>
        <end position="20"/>
    </location>
</feature>
<dbReference type="Proteomes" id="UP000886523">
    <property type="component" value="Unassembled WGS sequence"/>
</dbReference>
<dbReference type="GO" id="GO:0006508">
    <property type="term" value="P:proteolysis"/>
    <property type="evidence" value="ECO:0007669"/>
    <property type="project" value="UniProtKB-KW"/>
</dbReference>
<dbReference type="InterPro" id="IPR045175">
    <property type="entry name" value="M28_fam"/>
</dbReference>
<keyword evidence="6 7" id="KW-0862">Zinc</keyword>
<keyword evidence="5 7" id="KW-0378">Hydrolase</keyword>
<organism evidence="9 10">
    <name type="scientific">Hydnum rufescens UP504</name>
    <dbReference type="NCBI Taxonomy" id="1448309"/>
    <lineage>
        <taxon>Eukaryota</taxon>
        <taxon>Fungi</taxon>
        <taxon>Dikarya</taxon>
        <taxon>Basidiomycota</taxon>
        <taxon>Agaricomycotina</taxon>
        <taxon>Agaricomycetes</taxon>
        <taxon>Cantharellales</taxon>
        <taxon>Hydnaceae</taxon>
        <taxon>Hydnum</taxon>
    </lineage>
</organism>
<evidence type="ECO:0000313" key="10">
    <source>
        <dbReference type="Proteomes" id="UP000886523"/>
    </source>
</evidence>
<evidence type="ECO:0000313" key="9">
    <source>
        <dbReference type="EMBL" id="KAF9508137.1"/>
    </source>
</evidence>
<dbReference type="SUPFAM" id="SSF53187">
    <property type="entry name" value="Zn-dependent exopeptidases"/>
    <property type="match status" value="1"/>
</dbReference>
<dbReference type="GO" id="GO:0008235">
    <property type="term" value="F:metalloexopeptidase activity"/>
    <property type="evidence" value="ECO:0007669"/>
    <property type="project" value="InterPro"/>
</dbReference>
<protein>
    <recommendedName>
        <fullName evidence="7">Peptide hydrolase</fullName>
        <ecNumber evidence="7">3.4.-.-</ecNumber>
    </recommendedName>
</protein>
<feature type="chain" id="PRO_5040547801" description="Peptide hydrolase" evidence="7">
    <location>
        <begin position="21"/>
        <end position="504"/>
    </location>
</feature>
<comment type="cofactor">
    <cofactor evidence="1">
        <name>Zn(2+)</name>
        <dbReference type="ChEBI" id="CHEBI:29105"/>
    </cofactor>
</comment>
<evidence type="ECO:0000256" key="4">
    <source>
        <dbReference type="ARBA" id="ARBA00022723"/>
    </source>
</evidence>
<dbReference type="PANTHER" id="PTHR12147">
    <property type="entry name" value="METALLOPEPTIDASE M28 FAMILY MEMBER"/>
    <property type="match status" value="1"/>
</dbReference>
<dbReference type="Pfam" id="PF04389">
    <property type="entry name" value="Peptidase_M28"/>
    <property type="match status" value="1"/>
</dbReference>
<keyword evidence="4 7" id="KW-0479">Metal-binding</keyword>
<sequence>MGVFPAFGLILSFLLFAVSAEEDVILITPPAGEVIPPCIADGYLGSYGRPLQQVFVLPLECALGSRGFLDFLNDSKDFVPFSPSEGERTLVWLQEAGVDDIVRGTADSFDARLDRALKYATTELAYLIRNGEDGFLDRQIVFGPRGRGTLESKPGLEVLHRSPSSALISVDSLHLSHLDIILPPFIVPIALPSKPQPLVPVPAIAIKRIYALLKSLRFNPEIASILSTFSLPSMESDIRHLTGEDGLGILSRHSFSKGARVAADWIQSKFEETGALCRQSPFLSGYAPNVICRYAGTSNTTALVLLSAHYDSRGSFGSTRAPGANDDGSGITHLLAIARAIKENGIQFRSNVELVAFAGEEQGLLGSAAYARELKALDANITLMIQADMLAFHSPSEPLQIGFPDLIGLPEAAWLVANVSNIYSPELTIGITPACCSDHQSFNNQGFPSTQVFERAGPILDPMYHNSGDVSDRVGYDLQQVRSIAKATFATVLVAAGFDGKRDP</sequence>
<evidence type="ECO:0000256" key="2">
    <source>
        <dbReference type="ARBA" id="ARBA00005634"/>
    </source>
</evidence>
<dbReference type="PANTHER" id="PTHR12147:SF26">
    <property type="entry name" value="PEPTIDASE M28 DOMAIN-CONTAINING PROTEIN"/>
    <property type="match status" value="1"/>
</dbReference>